<evidence type="ECO:0000256" key="1">
    <source>
        <dbReference type="SAM" id="SignalP"/>
    </source>
</evidence>
<dbReference type="RefSeq" id="WP_146091835.1">
    <property type="nucleotide sequence ID" value="NZ_JBJGBS010000113.1"/>
</dbReference>
<protein>
    <submittedName>
        <fullName evidence="2">Uncharacterized protein</fullName>
    </submittedName>
</protein>
<proteinExistence type="predicted"/>
<feature type="signal peptide" evidence="1">
    <location>
        <begin position="1"/>
        <end position="24"/>
    </location>
</feature>
<gene>
    <name evidence="2" type="ORF">ACI6Q5_17645</name>
</gene>
<dbReference type="EMBL" id="JBJGBS010000113">
    <property type="protein sequence ID" value="MFO3706749.1"/>
    <property type="molecule type" value="Genomic_DNA"/>
</dbReference>
<reference evidence="2 3" key="1">
    <citation type="submission" date="2024-11" db="EMBL/GenBank/DDBJ databases">
        <title>Genome sequencing of Xanthomonas codiaei.</title>
        <authorList>
            <person name="Studholme D.J."/>
        </authorList>
    </citation>
    <scope>NUCLEOTIDE SEQUENCE [LARGE SCALE GENOMIC DNA]</scope>
    <source>
        <strain evidence="2 3">NCPPB 4350</strain>
    </source>
</reference>
<evidence type="ECO:0000313" key="2">
    <source>
        <dbReference type="EMBL" id="MFO3706749.1"/>
    </source>
</evidence>
<keyword evidence="3" id="KW-1185">Reference proteome</keyword>
<feature type="chain" id="PRO_5045578209" evidence="1">
    <location>
        <begin position="25"/>
        <end position="160"/>
    </location>
</feature>
<organism evidence="2 3">
    <name type="scientific">Xanthomonas codiaei</name>
    <dbReference type="NCBI Taxonomy" id="56463"/>
    <lineage>
        <taxon>Bacteria</taxon>
        <taxon>Pseudomonadati</taxon>
        <taxon>Pseudomonadota</taxon>
        <taxon>Gammaproteobacteria</taxon>
        <taxon>Lysobacterales</taxon>
        <taxon>Lysobacteraceae</taxon>
        <taxon>Xanthomonas</taxon>
    </lineage>
</organism>
<comment type="caution">
    <text evidence="2">The sequence shown here is derived from an EMBL/GenBank/DDBJ whole genome shotgun (WGS) entry which is preliminary data.</text>
</comment>
<name>A0ABW9MR68_9XANT</name>
<evidence type="ECO:0000313" key="3">
    <source>
        <dbReference type="Proteomes" id="UP001637990"/>
    </source>
</evidence>
<accession>A0ABW9MR68</accession>
<dbReference type="Proteomes" id="UP001637990">
    <property type="component" value="Unassembled WGS sequence"/>
</dbReference>
<keyword evidence="1" id="KW-0732">Signal</keyword>
<sequence>MQQARRLILIAILTLGLLMNQPSAAYSPVVTETPHSGMSREALERAYIESYEQSGFRLASSKKYSNQFGSWTTVLEFQLKSAPEALGAPGTTLVISGNNPPTCQPRNLSRETFRAPDEHSSDPAIFARGQRVLIKADTQALAKVRKQLGVSLPAMDMPAP</sequence>